<comment type="caution">
    <text evidence="3">The sequence shown here is derived from an EMBL/GenBank/DDBJ whole genome shotgun (WGS) entry which is preliminary data.</text>
</comment>
<feature type="domain" description="Histidine kinase/HSP90-like ATPase" evidence="2">
    <location>
        <begin position="13"/>
        <end position="123"/>
    </location>
</feature>
<keyword evidence="4" id="KW-1185">Reference proteome</keyword>
<evidence type="ECO:0000256" key="1">
    <source>
        <dbReference type="ARBA" id="ARBA00022527"/>
    </source>
</evidence>
<dbReference type="InterPro" id="IPR050267">
    <property type="entry name" value="Anti-sigma-factor_SerPK"/>
</dbReference>
<sequence length="151" mass="16442">MIDEFELRCPITADLALIRDLVGMHARHCGLPGHRLEDLVLAVNEAVTNVLDHGGGAGTVTARQAGDLIMVEVLDLAGGLTPDHLARATVDPTAARGYGLWVIQHLCDEVTLRQTERGSLLTLFVRHRAPAPRRNEPGPFVRPRSELAFTL</sequence>
<keyword evidence="3" id="KW-0418">Kinase</keyword>
<dbReference type="InterPro" id="IPR003594">
    <property type="entry name" value="HATPase_dom"/>
</dbReference>
<dbReference type="PANTHER" id="PTHR35526">
    <property type="entry name" value="ANTI-SIGMA-F FACTOR RSBW-RELATED"/>
    <property type="match status" value="1"/>
</dbReference>
<dbReference type="Pfam" id="PF13581">
    <property type="entry name" value="HATPase_c_2"/>
    <property type="match status" value="1"/>
</dbReference>
<dbReference type="AlphaFoldDB" id="A0A2T0N4X4"/>
<evidence type="ECO:0000259" key="2">
    <source>
        <dbReference type="Pfam" id="PF13581"/>
    </source>
</evidence>
<reference evidence="3 4" key="1">
    <citation type="submission" date="2018-03" db="EMBL/GenBank/DDBJ databases">
        <title>Genomic Encyclopedia of Type Strains, Phase III (KMG-III): the genomes of soil and plant-associated and newly described type strains.</title>
        <authorList>
            <person name="Whitman W."/>
        </authorList>
    </citation>
    <scope>NUCLEOTIDE SEQUENCE [LARGE SCALE GENOMIC DNA]</scope>
    <source>
        <strain evidence="3 4">CGMCC 4.7104</strain>
    </source>
</reference>
<dbReference type="CDD" id="cd16936">
    <property type="entry name" value="HATPase_RsbW-like"/>
    <property type="match status" value="1"/>
</dbReference>
<keyword evidence="3" id="KW-0808">Transferase</keyword>
<proteinExistence type="predicted"/>
<gene>
    <name evidence="3" type="ORF">B0I32_104175</name>
</gene>
<keyword evidence="1" id="KW-0723">Serine/threonine-protein kinase</keyword>
<dbReference type="InterPro" id="IPR036890">
    <property type="entry name" value="HATPase_C_sf"/>
</dbReference>
<dbReference type="Proteomes" id="UP000238312">
    <property type="component" value="Unassembled WGS sequence"/>
</dbReference>
<dbReference type="GO" id="GO:0004674">
    <property type="term" value="F:protein serine/threonine kinase activity"/>
    <property type="evidence" value="ECO:0007669"/>
    <property type="project" value="UniProtKB-KW"/>
</dbReference>
<dbReference type="PANTHER" id="PTHR35526:SF3">
    <property type="entry name" value="ANTI-SIGMA-F FACTOR RSBW"/>
    <property type="match status" value="1"/>
</dbReference>
<evidence type="ECO:0000313" key="3">
    <source>
        <dbReference type="EMBL" id="PRX67419.1"/>
    </source>
</evidence>
<organism evidence="3 4">
    <name type="scientific">Nonomuraea fuscirosea</name>
    <dbReference type="NCBI Taxonomy" id="1291556"/>
    <lineage>
        <taxon>Bacteria</taxon>
        <taxon>Bacillati</taxon>
        <taxon>Actinomycetota</taxon>
        <taxon>Actinomycetes</taxon>
        <taxon>Streptosporangiales</taxon>
        <taxon>Streptosporangiaceae</taxon>
        <taxon>Nonomuraea</taxon>
    </lineage>
</organism>
<accession>A0A2T0N4X4</accession>
<evidence type="ECO:0000313" key="4">
    <source>
        <dbReference type="Proteomes" id="UP000238312"/>
    </source>
</evidence>
<protein>
    <submittedName>
        <fullName evidence="3">Anti-sigma regulatory factor (Ser/Thr protein kinase)</fullName>
    </submittedName>
</protein>
<name>A0A2T0N4X4_9ACTN</name>
<dbReference type="EMBL" id="PVNG01000004">
    <property type="protein sequence ID" value="PRX67419.1"/>
    <property type="molecule type" value="Genomic_DNA"/>
</dbReference>
<dbReference type="SUPFAM" id="SSF55874">
    <property type="entry name" value="ATPase domain of HSP90 chaperone/DNA topoisomerase II/histidine kinase"/>
    <property type="match status" value="1"/>
</dbReference>
<dbReference type="Gene3D" id="3.30.565.10">
    <property type="entry name" value="Histidine kinase-like ATPase, C-terminal domain"/>
    <property type="match status" value="1"/>
</dbReference>